<dbReference type="Gene3D" id="2.10.10.20">
    <property type="entry name" value="Carbohydrate-binding module superfamily 5/12"/>
    <property type="match status" value="1"/>
</dbReference>
<name>A0A9P1GYM9_9PEZI</name>
<keyword evidence="1" id="KW-0378">Hydrolase</keyword>
<feature type="coiled-coil region" evidence="2">
    <location>
        <begin position="837"/>
        <end position="864"/>
    </location>
</feature>
<dbReference type="AlphaFoldDB" id="A0A9P1GYM9"/>
<proteinExistence type="predicted"/>
<dbReference type="SUPFAM" id="SSF51055">
    <property type="entry name" value="Carbohydrate binding domain"/>
    <property type="match status" value="1"/>
</dbReference>
<dbReference type="SMART" id="SM00495">
    <property type="entry name" value="ChtBD3"/>
    <property type="match status" value="1"/>
</dbReference>
<dbReference type="GO" id="GO:0005975">
    <property type="term" value="P:carbohydrate metabolic process"/>
    <property type="evidence" value="ECO:0007669"/>
    <property type="project" value="InterPro"/>
</dbReference>
<accession>A0A9P1GYM9</accession>
<keyword evidence="5" id="KW-1185">Reference proteome</keyword>
<evidence type="ECO:0000259" key="3">
    <source>
        <dbReference type="SMART" id="SM00495"/>
    </source>
</evidence>
<reference evidence="4" key="1">
    <citation type="submission" date="2022-11" db="EMBL/GenBank/DDBJ databases">
        <authorList>
            <person name="Scott C."/>
            <person name="Bruce N."/>
        </authorList>
    </citation>
    <scope>NUCLEOTIDE SEQUENCE</scope>
</reference>
<dbReference type="InterPro" id="IPR036573">
    <property type="entry name" value="CBM_sf_5/12"/>
</dbReference>
<evidence type="ECO:0000256" key="2">
    <source>
        <dbReference type="SAM" id="Coils"/>
    </source>
</evidence>
<dbReference type="Proteomes" id="UP000838763">
    <property type="component" value="Unassembled WGS sequence"/>
</dbReference>
<keyword evidence="2" id="KW-0175">Coiled coil</keyword>
<gene>
    <name evidence="4" type="ORF">PPNO1_LOCUS2080</name>
</gene>
<dbReference type="GO" id="GO:0004553">
    <property type="term" value="F:hydrolase activity, hydrolyzing O-glycosyl compounds"/>
    <property type="evidence" value="ECO:0007669"/>
    <property type="project" value="InterPro"/>
</dbReference>
<evidence type="ECO:0000313" key="5">
    <source>
        <dbReference type="Proteomes" id="UP000838763"/>
    </source>
</evidence>
<dbReference type="CDD" id="cd12214">
    <property type="entry name" value="ChiA1_BD"/>
    <property type="match status" value="1"/>
</dbReference>
<feature type="domain" description="Chitin-binding type-3" evidence="3">
    <location>
        <begin position="191"/>
        <end position="237"/>
    </location>
</feature>
<comment type="caution">
    <text evidence="4">The sequence shown here is derived from an EMBL/GenBank/DDBJ whole genome shotgun (WGS) entry which is preliminary data.</text>
</comment>
<dbReference type="GO" id="GO:0005576">
    <property type="term" value="C:extracellular region"/>
    <property type="evidence" value="ECO:0007669"/>
    <property type="project" value="InterPro"/>
</dbReference>
<dbReference type="InterPro" id="IPR003610">
    <property type="entry name" value="CBM5/12"/>
</dbReference>
<dbReference type="EMBL" id="CALLCH030000004">
    <property type="protein sequence ID" value="CAI4212313.1"/>
    <property type="molecule type" value="Genomic_DNA"/>
</dbReference>
<dbReference type="GO" id="GO:0030246">
    <property type="term" value="F:carbohydrate binding"/>
    <property type="evidence" value="ECO:0007669"/>
    <property type="project" value="InterPro"/>
</dbReference>
<organism evidence="4 5">
    <name type="scientific">Parascedosporium putredinis</name>
    <dbReference type="NCBI Taxonomy" id="1442378"/>
    <lineage>
        <taxon>Eukaryota</taxon>
        <taxon>Fungi</taxon>
        <taxon>Dikarya</taxon>
        <taxon>Ascomycota</taxon>
        <taxon>Pezizomycotina</taxon>
        <taxon>Sordariomycetes</taxon>
        <taxon>Hypocreomycetidae</taxon>
        <taxon>Microascales</taxon>
        <taxon>Microascaceae</taxon>
        <taxon>Parascedosporium</taxon>
    </lineage>
</organism>
<sequence length="1067" mass="117756">MAESLFRLLLIRPPVSQDPKAPSIKLAQRSAFQLKLATALTSADPRVESASAATALIEQSELVKNYRTNPLVNSLKRLGFLLDDASTGPDLPGSTVLQLTRQVFGAPASDVIGKPEFDELVTDLRDAIVAVKFDQGNHSLPLEEYVDILRDAELIQDAVNNLESSSSENARTRDRITDVPESTASEQTHAAPEWQPNNLYKIGDQVTYGHANYVCIQAHTALVGWEPPRTPALWVRVTLEEPEEPGTPPTTTDLSSFRKRSLLLPTETTLKSILASPDPEEGGGDRDEEIAKSAKTLIDRHTRTKAAITELTRIDATYIKKSVMDEAEEVKIDESLSITKSIADQIKHVTQLRAVNIDQFKAAAESRDHPGRDSAGHVAGTTSAVGLARQLAVSSLGMLGAPAFKPVEFKDSILTLNDDTPLSDTTQRVLTSLDVNPSITGLPDVVKTLRSSLVSIESDLKSLVPSFEATNVSIIAGKTIVSKTPIASELAKLATGIDFGKFAPRTPWVAPIDTRIPHTKGKISSMGVGDLIIVKQQLIGYEGAEVAHIENVLKEETTTETARDLSTTSRFEMAQESETTIKEQFELKGGLQVTGYGPAVEFSTKVEGGFSRSRESATKAASKFSQDVTEKASKKVTERILKKQTVTNSSEVVEVNTHGIDNSKGGPNRTFGKLILANRYEAQMFNYGVRALFDFMIPEPGAFTIENMIDSADQAMTLMRPTLFPLKPSEVNEFNYGYWVNRAEAYHSASIVIDKGYEALHARIGTSSSYWKDDRFIDVIVGNSFSRKKAAGVSTVNLNRQRNTIPWAVHTFHIAAVTVTVEVTCVATEDTINDWKAETHAKLVLAYKARLQEYEEKLATLQLQAGITIQGRNPASNAITVKQELKKNCISIITGQYFDSFNSIKTGAFGPYIDLYEAEGEGQYVRFFEQAFEWENMMYVMYPYFWGRKGKWAERLSIEDTDPEFEEFLKAGFCRVQIPARPGFEAAIDHFLQFGELWNGGPLPPISSPLFLPIADEIAERTKKPGDEVAQGPSWKVRIPTTLVKLRQDDKLPKWTKVNDEWVADDS</sequence>
<dbReference type="OrthoDB" id="5226087at2759"/>
<dbReference type="Pfam" id="PF02839">
    <property type="entry name" value="CBM_5_12"/>
    <property type="match status" value="1"/>
</dbReference>
<evidence type="ECO:0000313" key="4">
    <source>
        <dbReference type="EMBL" id="CAI4212313.1"/>
    </source>
</evidence>
<protein>
    <recommendedName>
        <fullName evidence="3">Chitin-binding type-3 domain-containing protein</fullName>
    </recommendedName>
</protein>
<evidence type="ECO:0000256" key="1">
    <source>
        <dbReference type="ARBA" id="ARBA00022801"/>
    </source>
</evidence>